<protein>
    <submittedName>
        <fullName evidence="1">Uncharacterized protein</fullName>
    </submittedName>
</protein>
<keyword evidence="2" id="KW-1185">Reference proteome</keyword>
<gene>
    <name evidence="1" type="ORF">PMG25_04810</name>
</gene>
<proteinExistence type="predicted"/>
<reference evidence="1 2" key="1">
    <citation type="submission" date="2023-01" db="EMBL/GenBank/DDBJ databases">
        <title>Novel diversity within Roseofilum (Cyanobacteria; Desertifilaceae) from marine benthic mats with descriptions of four novel species.</title>
        <authorList>
            <person name="Wang Y."/>
            <person name="Berthold D.E."/>
            <person name="Hu J."/>
            <person name="Lefler F.W."/>
            <person name="Laughinghouse H.D. IV."/>
        </authorList>
    </citation>
    <scope>NUCLEOTIDE SEQUENCE [LARGE SCALE GENOMIC DNA]</scope>
    <source>
        <strain evidence="1 2">BLCC-M114</strain>
    </source>
</reference>
<evidence type="ECO:0000313" key="2">
    <source>
        <dbReference type="Proteomes" id="UP001235849"/>
    </source>
</evidence>
<sequence length="45" mass="4994">MRKLTLLVLDYGGRSPMADPFILVSREVSPKADRPVVRAIAPIDE</sequence>
<evidence type="ECO:0000313" key="1">
    <source>
        <dbReference type="EMBL" id="MDJ1173407.1"/>
    </source>
</evidence>
<dbReference type="RefSeq" id="WP_283765773.1">
    <property type="nucleotide sequence ID" value="NZ_JAQOSO010000021.1"/>
</dbReference>
<dbReference type="Proteomes" id="UP001235849">
    <property type="component" value="Unassembled WGS sequence"/>
</dbReference>
<accession>A0ABT7B3N5</accession>
<comment type="caution">
    <text evidence="1">The sequence shown here is derived from an EMBL/GenBank/DDBJ whole genome shotgun (WGS) entry which is preliminary data.</text>
</comment>
<name>A0ABT7B3N5_9CYAN</name>
<organism evidence="1 2">
    <name type="scientific">Roseofilum capinflatum BLCC-M114</name>
    <dbReference type="NCBI Taxonomy" id="3022440"/>
    <lineage>
        <taxon>Bacteria</taxon>
        <taxon>Bacillati</taxon>
        <taxon>Cyanobacteriota</taxon>
        <taxon>Cyanophyceae</taxon>
        <taxon>Desertifilales</taxon>
        <taxon>Desertifilaceae</taxon>
        <taxon>Roseofilum</taxon>
        <taxon>Roseofilum capinflatum</taxon>
    </lineage>
</organism>
<dbReference type="EMBL" id="JAQOSO010000021">
    <property type="protein sequence ID" value="MDJ1173407.1"/>
    <property type="molecule type" value="Genomic_DNA"/>
</dbReference>